<evidence type="ECO:0008006" key="4">
    <source>
        <dbReference type="Google" id="ProtNLM"/>
    </source>
</evidence>
<evidence type="ECO:0000256" key="1">
    <source>
        <dbReference type="SAM" id="Phobius"/>
    </source>
</evidence>
<accession>A0A1S6QKS3</accession>
<evidence type="ECO:0000313" key="2">
    <source>
        <dbReference type="EMBL" id="AQW22180.1"/>
    </source>
</evidence>
<name>A0A1S6QKS3_9LACO</name>
<proteinExistence type="predicted"/>
<dbReference type="AlphaFoldDB" id="A0A1S6QKS3"/>
<dbReference type="RefSeq" id="WP_052127782.1">
    <property type="nucleotide sequence ID" value="NZ_CP018906.1"/>
</dbReference>
<reference evidence="2 3" key="1">
    <citation type="journal article" date="2015" name="Genome Announc.">
        <title>Genome Sequence of Lactobacillus curieae CCTCC M 2011381T, a Novel Producer of Gamma-aminobutyric Acid.</title>
        <authorList>
            <person name="Wang Y."/>
            <person name="Wang Y."/>
            <person name="Lang C."/>
            <person name="Wei D."/>
            <person name="Xu P."/>
            <person name="Xie J."/>
        </authorList>
    </citation>
    <scope>NUCLEOTIDE SEQUENCE [LARGE SCALE GENOMIC DNA]</scope>
    <source>
        <strain evidence="2 3">CCTCC M 2011381</strain>
    </source>
</reference>
<sequence>MKKKNRQGFTLIDSLIGITIITMFSILYFGLQHQLHEQDKYDHIRLQQARYQYENQTSYSKQSKK</sequence>
<gene>
    <name evidence="2" type="ORF">PL11_009710</name>
</gene>
<dbReference type="Proteomes" id="UP000030361">
    <property type="component" value="Chromosome"/>
</dbReference>
<keyword evidence="1" id="KW-1133">Transmembrane helix</keyword>
<dbReference type="EMBL" id="CP018906">
    <property type="protein sequence ID" value="AQW22180.1"/>
    <property type="molecule type" value="Genomic_DNA"/>
</dbReference>
<feature type="transmembrane region" description="Helical" evidence="1">
    <location>
        <begin position="12"/>
        <end position="31"/>
    </location>
</feature>
<protein>
    <recommendedName>
        <fullName evidence="4">Prepilin-type N-terminal cleavage/methylation domain-containing protein</fullName>
    </recommendedName>
</protein>
<evidence type="ECO:0000313" key="3">
    <source>
        <dbReference type="Proteomes" id="UP000030361"/>
    </source>
</evidence>
<organism evidence="2 3">
    <name type="scientific">Lentilactobacillus curieae</name>
    <dbReference type="NCBI Taxonomy" id="1138822"/>
    <lineage>
        <taxon>Bacteria</taxon>
        <taxon>Bacillati</taxon>
        <taxon>Bacillota</taxon>
        <taxon>Bacilli</taxon>
        <taxon>Lactobacillales</taxon>
        <taxon>Lactobacillaceae</taxon>
        <taxon>Lentilactobacillus</taxon>
    </lineage>
</organism>
<keyword evidence="3" id="KW-1185">Reference proteome</keyword>
<keyword evidence="1" id="KW-0812">Transmembrane</keyword>
<dbReference type="KEGG" id="lcu:PL11_009710"/>
<keyword evidence="1" id="KW-0472">Membrane</keyword>